<dbReference type="PANTHER" id="PTHR37483:SF1">
    <property type="entry name" value="UPF0125 PROTEIN RATB"/>
    <property type="match status" value="1"/>
</dbReference>
<dbReference type="InterPro" id="IPR005346">
    <property type="entry name" value="RnfH"/>
</dbReference>
<keyword evidence="4" id="KW-1185">Reference proteome</keyword>
<protein>
    <recommendedName>
        <fullName evidence="2">UPF0125 protein BJI67_09930</fullName>
    </recommendedName>
</protein>
<dbReference type="KEGG" id="aaeo:BJI67_09930"/>
<accession>A0A1D8KC58</accession>
<dbReference type="InterPro" id="IPR037021">
    <property type="entry name" value="RnfH_sf"/>
</dbReference>
<dbReference type="Gene3D" id="3.10.20.280">
    <property type="entry name" value="RnfH-like"/>
    <property type="match status" value="1"/>
</dbReference>
<comment type="similarity">
    <text evidence="1 2">Belongs to the UPF0125 (RnfH) family.</text>
</comment>
<name>A0A1D8KC58_9GAMM</name>
<proteinExistence type="inferred from homology"/>
<gene>
    <name evidence="3" type="ORF">BJI67_09930</name>
</gene>
<reference evidence="3 4" key="1">
    <citation type="submission" date="2016-09" db="EMBL/GenBank/DDBJ databases">
        <title>Acidihalobacter prosperus V6 (DSM14174).</title>
        <authorList>
            <person name="Khaleque H.N."/>
            <person name="Ramsay J.P."/>
            <person name="Murphy R.J.T."/>
            <person name="Kaksonen A.H."/>
            <person name="Boxall N.J."/>
            <person name="Watkin E.L.J."/>
        </authorList>
    </citation>
    <scope>NUCLEOTIDE SEQUENCE [LARGE SCALE GENOMIC DNA]</scope>
    <source>
        <strain evidence="3 4">V6</strain>
    </source>
</reference>
<dbReference type="InterPro" id="IPR016155">
    <property type="entry name" value="Mopterin_synth/thiamin_S_b"/>
</dbReference>
<dbReference type="Proteomes" id="UP000095342">
    <property type="component" value="Chromosome"/>
</dbReference>
<evidence type="ECO:0000313" key="3">
    <source>
        <dbReference type="EMBL" id="AOV18555.1"/>
    </source>
</evidence>
<dbReference type="Pfam" id="PF03658">
    <property type="entry name" value="Ub-RnfH"/>
    <property type="match status" value="1"/>
</dbReference>
<dbReference type="SUPFAM" id="SSF54285">
    <property type="entry name" value="MoaD/ThiS"/>
    <property type="match status" value="1"/>
</dbReference>
<dbReference type="PANTHER" id="PTHR37483">
    <property type="entry name" value="UPF0125 PROTEIN RATB"/>
    <property type="match status" value="1"/>
</dbReference>
<evidence type="ECO:0000256" key="1">
    <source>
        <dbReference type="ARBA" id="ARBA00010645"/>
    </source>
</evidence>
<dbReference type="EMBL" id="CP017448">
    <property type="protein sequence ID" value="AOV18555.1"/>
    <property type="molecule type" value="Genomic_DNA"/>
</dbReference>
<dbReference type="HAMAP" id="MF_00460">
    <property type="entry name" value="UPF0125_RnfH"/>
    <property type="match status" value="1"/>
</dbReference>
<dbReference type="NCBIfam" id="NF002490">
    <property type="entry name" value="PRK01777.1"/>
    <property type="match status" value="1"/>
</dbReference>
<sequence>MYVEIVYATAERQELCSVRIPSGSTLADAIQASGRFAPVLREPDIHTRVGVFGRRRALSDGLMDGDRVEIYRPLQVDPKEARRRRAQGAMADGDSA</sequence>
<dbReference type="AlphaFoldDB" id="A0A1D8KC58"/>
<organism evidence="3 4">
    <name type="scientific">Acidihalobacter aeolianus</name>
    <dbReference type="NCBI Taxonomy" id="2792603"/>
    <lineage>
        <taxon>Bacteria</taxon>
        <taxon>Pseudomonadati</taxon>
        <taxon>Pseudomonadota</taxon>
        <taxon>Gammaproteobacteria</taxon>
        <taxon>Chromatiales</taxon>
        <taxon>Ectothiorhodospiraceae</taxon>
        <taxon>Acidihalobacter</taxon>
    </lineage>
</organism>
<evidence type="ECO:0000256" key="2">
    <source>
        <dbReference type="HAMAP-Rule" id="MF_00460"/>
    </source>
</evidence>
<evidence type="ECO:0000313" key="4">
    <source>
        <dbReference type="Proteomes" id="UP000095342"/>
    </source>
</evidence>
<dbReference type="RefSeq" id="WP_070074079.1">
    <property type="nucleotide sequence ID" value="NZ_CP017448.1"/>
</dbReference>